<dbReference type="PANTHER" id="PTHR22957:SF27">
    <property type="entry name" value="TBC1 DOMAIN FAMILY MEMBER 13"/>
    <property type="match status" value="1"/>
</dbReference>
<evidence type="ECO:0000313" key="3">
    <source>
        <dbReference type="EMBL" id="KAK8883012.1"/>
    </source>
</evidence>
<dbReference type="InterPro" id="IPR035969">
    <property type="entry name" value="Rab-GAP_TBC_sf"/>
</dbReference>
<proteinExistence type="predicted"/>
<evidence type="ECO:0000256" key="1">
    <source>
        <dbReference type="SAM" id="MobiDB-lite"/>
    </source>
</evidence>
<reference evidence="3 4" key="1">
    <citation type="submission" date="2024-04" db="EMBL/GenBank/DDBJ databases">
        <title>Tritrichomonas musculus Genome.</title>
        <authorList>
            <person name="Alves-Ferreira E."/>
            <person name="Grigg M."/>
            <person name="Lorenzi H."/>
            <person name="Galac M."/>
        </authorList>
    </citation>
    <scope>NUCLEOTIDE SEQUENCE [LARGE SCALE GENOMIC DNA]</scope>
    <source>
        <strain evidence="3 4">EAF2021</strain>
    </source>
</reference>
<keyword evidence="4" id="KW-1185">Reference proteome</keyword>
<dbReference type="Gene3D" id="1.10.472.80">
    <property type="entry name" value="Ypt/Rab-GAP domain of gyp1p, domain 3"/>
    <property type="match status" value="1"/>
</dbReference>
<sequence>MNINFQILPLVQMKEDGSPIDIAPIREICARGLNNCPPEDRVIAWGLLSGLLPEQAEEWCQFREKIMQEYKGFLNEFEISDYDKKFIPNCTGITEFGLPQNSLMEIIHNDIIRTGHHIFCIPIVEDPDAMQINSTENNSEQDNKLNDNSLDTMSDEENTDFIPYRMHLRRLERILYVFAQLNHTLSYMQGFNEITTVLYYVCSLSLHFFYNSWDQLEVYVFHLLHRIITATELSELFTTQDHSSLIHKKLSKLMVILQRHSPLSYEIIKRMNIHPLHFCYRRVNLLFAQDQPIPNLLVIWDAIFAHFNELVEFEFYLIVGQVKIVEPLIDKNDYSQTMTALQKLNVCNPEKLIEETNKLWLLDHDYNNQNLDIDQDSKNSKGSNEFIGKSTNFRQSFDHSVYKKNEQVGDQIISS</sequence>
<gene>
    <name evidence="3" type="ORF">M9Y10_045660</name>
</gene>
<organism evidence="3 4">
    <name type="scientific">Tritrichomonas musculus</name>
    <dbReference type="NCBI Taxonomy" id="1915356"/>
    <lineage>
        <taxon>Eukaryota</taxon>
        <taxon>Metamonada</taxon>
        <taxon>Parabasalia</taxon>
        <taxon>Tritrichomonadida</taxon>
        <taxon>Tritrichomonadidae</taxon>
        <taxon>Tritrichomonas</taxon>
    </lineage>
</organism>
<dbReference type="SMART" id="SM00164">
    <property type="entry name" value="TBC"/>
    <property type="match status" value="1"/>
</dbReference>
<dbReference type="InterPro" id="IPR000195">
    <property type="entry name" value="Rab-GAP-TBC_dom"/>
</dbReference>
<name>A0ABR2JVV5_9EUKA</name>
<dbReference type="EMBL" id="JAPFFF010000009">
    <property type="protein sequence ID" value="KAK8883012.1"/>
    <property type="molecule type" value="Genomic_DNA"/>
</dbReference>
<dbReference type="SUPFAM" id="SSF47923">
    <property type="entry name" value="Ypt/Rab-GAP domain of gyp1p"/>
    <property type="match status" value="2"/>
</dbReference>
<comment type="caution">
    <text evidence="3">The sequence shown here is derived from an EMBL/GenBank/DDBJ whole genome shotgun (WGS) entry which is preliminary data.</text>
</comment>
<feature type="domain" description="Rab-GAP TBC" evidence="2">
    <location>
        <begin position="35"/>
        <end position="307"/>
    </location>
</feature>
<dbReference type="Pfam" id="PF00566">
    <property type="entry name" value="RabGAP-TBC"/>
    <property type="match status" value="1"/>
</dbReference>
<accession>A0ABR2JVV5</accession>
<dbReference type="Gene3D" id="1.10.8.270">
    <property type="entry name" value="putative rabgap domain of human tbc1 domain family member 14 like domains"/>
    <property type="match status" value="1"/>
</dbReference>
<dbReference type="PROSITE" id="PS50086">
    <property type="entry name" value="TBC_RABGAP"/>
    <property type="match status" value="1"/>
</dbReference>
<dbReference type="Proteomes" id="UP001470230">
    <property type="component" value="Unassembled WGS sequence"/>
</dbReference>
<dbReference type="PANTHER" id="PTHR22957">
    <property type="entry name" value="TBC1 DOMAIN FAMILY MEMBER GTPASE-ACTIVATING PROTEIN"/>
    <property type="match status" value="1"/>
</dbReference>
<evidence type="ECO:0000259" key="2">
    <source>
        <dbReference type="PROSITE" id="PS50086"/>
    </source>
</evidence>
<feature type="region of interest" description="Disordered" evidence="1">
    <location>
        <begin position="372"/>
        <end position="391"/>
    </location>
</feature>
<evidence type="ECO:0000313" key="4">
    <source>
        <dbReference type="Proteomes" id="UP001470230"/>
    </source>
</evidence>
<protein>
    <recommendedName>
        <fullName evidence="2">Rab-GAP TBC domain-containing protein</fullName>
    </recommendedName>
</protein>